<dbReference type="Gene3D" id="2.130.10.10">
    <property type="entry name" value="YVTN repeat-like/Quinoprotein amine dehydrogenase"/>
    <property type="match status" value="2"/>
</dbReference>
<dbReference type="InterPro" id="IPR048433">
    <property type="entry name" value="YNCE-like_beta-prop"/>
</dbReference>
<proteinExistence type="predicted"/>
<sequence>MNRVKPHRFVAFVGGATCLLSLVLAGCTSPQTSAETQTSVNRTAGTSSPSTTTPAARATTASPTTGTGGTAAPYAQTGAGELTGAALHAKRLVYVPNQVAGTLQIIDPATRRVIKRVRVPSSPEHVVPNWDMTRLWVNSDKGDALTPIDPATGAVGTPIPVRDPYNLYFTPDGRYALVMASRFRAIDVRDAHTMKLVRSLPVPACAGVNHADFTADLKTFVASCEFSGRLLVVDAAATRVEKVLDLNQVKTPGATPPNSPMGGPRNELARGATAMPQDVRLSPDAKWFMVADMLRNGVWFIDAKTFGIDHFVHTDMGAHGIYPSRDARRIFVSNRDAGTISVFDAATDRPVAMWKLPGHATPDMGGVTADGSQLWLSGRYSSEVYVIDTRDGHLISRIPTDASPHGLLVWPQPGRFSLGHTGNMR</sequence>
<evidence type="ECO:0000256" key="1">
    <source>
        <dbReference type="ARBA" id="ARBA00022729"/>
    </source>
</evidence>
<evidence type="ECO:0000259" key="4">
    <source>
        <dbReference type="Pfam" id="PF21783"/>
    </source>
</evidence>
<dbReference type="InterPro" id="IPR051200">
    <property type="entry name" value="Host-pathogen_enzymatic-act"/>
</dbReference>
<feature type="region of interest" description="Disordered" evidence="2">
    <location>
        <begin position="32"/>
        <end position="73"/>
    </location>
</feature>
<feature type="region of interest" description="Disordered" evidence="2">
    <location>
        <begin position="249"/>
        <end position="269"/>
    </location>
</feature>
<dbReference type="InterPro" id="IPR015943">
    <property type="entry name" value="WD40/YVTN_repeat-like_dom_sf"/>
</dbReference>
<evidence type="ECO:0000313" key="5">
    <source>
        <dbReference type="EMBL" id="GAA1970270.1"/>
    </source>
</evidence>
<feature type="domain" description="YNCE-like beta-propeller" evidence="4">
    <location>
        <begin position="311"/>
        <end position="408"/>
    </location>
</feature>
<dbReference type="PROSITE" id="PS51257">
    <property type="entry name" value="PROKAR_LIPOPROTEIN"/>
    <property type="match status" value="1"/>
</dbReference>
<dbReference type="PANTHER" id="PTHR47197">
    <property type="entry name" value="PROTEIN NIRF"/>
    <property type="match status" value="1"/>
</dbReference>
<name>A0ABN2RK07_9MICO</name>
<dbReference type="Pfam" id="PF21783">
    <property type="entry name" value="YNCE"/>
    <property type="match status" value="2"/>
</dbReference>
<organism evidence="5 6">
    <name type="scientific">Terrabacter lapilli</name>
    <dbReference type="NCBI Taxonomy" id="436231"/>
    <lineage>
        <taxon>Bacteria</taxon>
        <taxon>Bacillati</taxon>
        <taxon>Actinomycetota</taxon>
        <taxon>Actinomycetes</taxon>
        <taxon>Micrococcales</taxon>
        <taxon>Intrasporangiaceae</taxon>
        <taxon>Terrabacter</taxon>
    </lineage>
</organism>
<feature type="chain" id="PRO_5046845515" description="YNCE-like beta-propeller domain-containing protein" evidence="3">
    <location>
        <begin position="35"/>
        <end position="425"/>
    </location>
</feature>
<comment type="caution">
    <text evidence="5">The sequence shown here is derived from an EMBL/GenBank/DDBJ whole genome shotgun (WGS) entry which is preliminary data.</text>
</comment>
<feature type="compositionally biased region" description="Polar residues" evidence="2">
    <location>
        <begin position="32"/>
        <end position="42"/>
    </location>
</feature>
<dbReference type="EMBL" id="BAAAPU010000003">
    <property type="protein sequence ID" value="GAA1970270.1"/>
    <property type="molecule type" value="Genomic_DNA"/>
</dbReference>
<dbReference type="PANTHER" id="PTHR47197:SF3">
    <property type="entry name" value="DIHYDRO-HEME D1 DEHYDROGENASE"/>
    <property type="match status" value="1"/>
</dbReference>
<evidence type="ECO:0000313" key="6">
    <source>
        <dbReference type="Proteomes" id="UP001500013"/>
    </source>
</evidence>
<accession>A0ABN2RK07</accession>
<dbReference type="RefSeq" id="WP_344058584.1">
    <property type="nucleotide sequence ID" value="NZ_BAAAPU010000003.1"/>
</dbReference>
<feature type="domain" description="YNCE-like beta-propeller" evidence="4">
    <location>
        <begin position="85"/>
        <end position="238"/>
    </location>
</feature>
<feature type="compositionally biased region" description="Low complexity" evidence="2">
    <location>
        <begin position="43"/>
        <end position="73"/>
    </location>
</feature>
<dbReference type="InterPro" id="IPR011045">
    <property type="entry name" value="N2O_reductase_N"/>
</dbReference>
<keyword evidence="1 3" id="KW-0732">Signal</keyword>
<gene>
    <name evidence="5" type="ORF">GCM10009817_07750</name>
</gene>
<keyword evidence="6" id="KW-1185">Reference proteome</keyword>
<dbReference type="Proteomes" id="UP001500013">
    <property type="component" value="Unassembled WGS sequence"/>
</dbReference>
<evidence type="ECO:0000256" key="2">
    <source>
        <dbReference type="SAM" id="MobiDB-lite"/>
    </source>
</evidence>
<dbReference type="SUPFAM" id="SSF50974">
    <property type="entry name" value="Nitrous oxide reductase, N-terminal domain"/>
    <property type="match status" value="1"/>
</dbReference>
<feature type="signal peptide" evidence="3">
    <location>
        <begin position="1"/>
        <end position="34"/>
    </location>
</feature>
<reference evidence="5 6" key="1">
    <citation type="journal article" date="2019" name="Int. J. Syst. Evol. Microbiol.">
        <title>The Global Catalogue of Microorganisms (GCM) 10K type strain sequencing project: providing services to taxonomists for standard genome sequencing and annotation.</title>
        <authorList>
            <consortium name="The Broad Institute Genomics Platform"/>
            <consortium name="The Broad Institute Genome Sequencing Center for Infectious Disease"/>
            <person name="Wu L."/>
            <person name="Ma J."/>
        </authorList>
    </citation>
    <scope>NUCLEOTIDE SEQUENCE [LARGE SCALE GENOMIC DNA]</scope>
    <source>
        <strain evidence="5 6">JCM 15628</strain>
    </source>
</reference>
<evidence type="ECO:0000256" key="3">
    <source>
        <dbReference type="SAM" id="SignalP"/>
    </source>
</evidence>
<protein>
    <recommendedName>
        <fullName evidence="4">YNCE-like beta-propeller domain-containing protein</fullName>
    </recommendedName>
</protein>